<keyword evidence="2" id="KW-1133">Transmembrane helix</keyword>
<dbReference type="EMBL" id="CP054719">
    <property type="protein sequence ID" value="QOL19873.1"/>
    <property type="molecule type" value="Genomic_DNA"/>
</dbReference>
<dbReference type="Gene3D" id="3.30.70.1070">
    <property type="entry name" value="Sporulation related repeat"/>
    <property type="match status" value="1"/>
</dbReference>
<name>A0A7L9RTC4_9PROT</name>
<organism evidence="4 5">
    <name type="scientific">Candidatus Bodocaedibacter vickermanii</name>
    <dbReference type="NCBI Taxonomy" id="2741701"/>
    <lineage>
        <taxon>Bacteria</taxon>
        <taxon>Pseudomonadati</taxon>
        <taxon>Pseudomonadota</taxon>
        <taxon>Alphaproteobacteria</taxon>
        <taxon>Holosporales</taxon>
        <taxon>Candidatus Paracaedibacteraceae</taxon>
        <taxon>Candidatus Bodocaedibacter</taxon>
    </lineage>
</organism>
<feature type="region of interest" description="Disordered" evidence="1">
    <location>
        <begin position="108"/>
        <end position="153"/>
    </location>
</feature>
<dbReference type="KEGG" id="pbal:CPBP_00644"/>
<reference evidence="4 5" key="1">
    <citation type="submission" date="2020-06" db="EMBL/GenBank/DDBJ databases">
        <title>The endosymbiont of the kinetoplastid Bodo saltans is a Paracaedibacter-like alpha-proteobacterium possessing a putative toxin-antitoxin system.</title>
        <authorList>
            <person name="Midha S."/>
            <person name="Rigden D.J."/>
            <person name="Siozios S."/>
            <person name="Hurst G.D.D."/>
            <person name="Jackson A.P."/>
        </authorList>
    </citation>
    <scope>NUCLEOTIDE SEQUENCE [LARGE SCALE GENOMIC DNA]</scope>
    <source>
        <strain evidence="4">Lake Konstanz</strain>
    </source>
</reference>
<evidence type="ECO:0000259" key="3">
    <source>
        <dbReference type="PROSITE" id="PS51724"/>
    </source>
</evidence>
<keyword evidence="5" id="KW-1185">Reference proteome</keyword>
<feature type="transmembrane region" description="Helical" evidence="2">
    <location>
        <begin position="42"/>
        <end position="62"/>
    </location>
</feature>
<feature type="compositionally biased region" description="Basic and acidic residues" evidence="1">
    <location>
        <begin position="125"/>
        <end position="153"/>
    </location>
</feature>
<gene>
    <name evidence="4" type="ORF">CPBP_00644</name>
</gene>
<keyword evidence="2" id="KW-0812">Transmembrane</keyword>
<dbReference type="RefSeq" id="WP_350331433.1">
    <property type="nucleotide sequence ID" value="NZ_CP054719.1"/>
</dbReference>
<feature type="domain" description="SPOR" evidence="3">
    <location>
        <begin position="210"/>
        <end position="294"/>
    </location>
</feature>
<dbReference type="AlphaFoldDB" id="A0A7L9RTC4"/>
<evidence type="ECO:0000313" key="4">
    <source>
        <dbReference type="EMBL" id="QOL19873.1"/>
    </source>
</evidence>
<evidence type="ECO:0000313" key="5">
    <source>
        <dbReference type="Proteomes" id="UP000594001"/>
    </source>
</evidence>
<evidence type="ECO:0000256" key="1">
    <source>
        <dbReference type="SAM" id="MobiDB-lite"/>
    </source>
</evidence>
<dbReference type="InterPro" id="IPR007730">
    <property type="entry name" value="SPOR-like_dom"/>
</dbReference>
<dbReference type="Proteomes" id="UP000594001">
    <property type="component" value="Chromosome"/>
</dbReference>
<keyword evidence="2" id="KW-0472">Membrane</keyword>
<accession>A0A7L9RTC4</accession>
<evidence type="ECO:0000256" key="2">
    <source>
        <dbReference type="SAM" id="Phobius"/>
    </source>
</evidence>
<dbReference type="GO" id="GO:0042834">
    <property type="term" value="F:peptidoglycan binding"/>
    <property type="evidence" value="ECO:0007669"/>
    <property type="project" value="InterPro"/>
</dbReference>
<proteinExistence type="predicted"/>
<dbReference type="Pfam" id="PF05036">
    <property type="entry name" value="SPOR"/>
    <property type="match status" value="1"/>
</dbReference>
<dbReference type="SUPFAM" id="SSF110997">
    <property type="entry name" value="Sporulation related repeat"/>
    <property type="match status" value="1"/>
</dbReference>
<dbReference type="InterPro" id="IPR036680">
    <property type="entry name" value="SPOR-like_sf"/>
</dbReference>
<dbReference type="PROSITE" id="PS51724">
    <property type="entry name" value="SPOR"/>
    <property type="match status" value="1"/>
</dbReference>
<sequence length="296" mass="33254">MDYDNLGPRNYKKPNLKDEMFFEDRESYGEDEKWWWIFQNPLGVIIMIAVAIIIIIGLWFVFKAPSSKQGDVQNGVMVIKSEGVPYKEAPDESTNQGVENQDKEVYKRLGQHQSEDQEASATVAKPEEKPLETNEFPETTKPEAKKGLDEPNSLRKVTESVGVKMPEPAVNEQFISEKKQEPVVEEEKSVVESPVAVQKKATEKPKAVKGLSEGVYAIRIASFRKQETADRELQRVVDALGTALNGVGRLVKKIESDSGIFYVVTIGAFTSLSKAKQTVKFLKDKNFDGIIQKVNR</sequence>
<protein>
    <submittedName>
        <fullName evidence="4">SPOR domain-containing protein</fullName>
    </submittedName>
</protein>